<dbReference type="PROSITE" id="PS50883">
    <property type="entry name" value="EAL"/>
    <property type="match status" value="1"/>
</dbReference>
<dbReference type="SUPFAM" id="SSF141868">
    <property type="entry name" value="EAL domain-like"/>
    <property type="match status" value="1"/>
</dbReference>
<dbReference type="Pfam" id="PF00563">
    <property type="entry name" value="EAL"/>
    <property type="match status" value="1"/>
</dbReference>
<dbReference type="AlphaFoldDB" id="A0A1Y2KY78"/>
<dbReference type="Gene3D" id="3.40.50.2300">
    <property type="match status" value="1"/>
</dbReference>
<sequence>MQTCLFELNVWQTADGSVLVVLRGMGYVTSEHNDIIHIFDEPGDEAVSREDIVVYPASTCVSSWKILVVDDDVDVHEATEFALRKVTILGRKLELIHAYSGEEGNRVFNANSDIAVLLLDVVMEEEHAGLQLVRQLREQGHHKPRIILRTGHPGYAPESRIIRDYDINDYRTKDELTRTRLITTLTASIRAYDYINMLEQTRSGLELIIESTRDLYHRRSFDLFAQGVLVQLAALLHLEPEGAICAIGPAQGDDSAIKQLPIIAGLGRFSEQIGLDIASLPGIDVEALSRLPFNDHEPVLIGKSIAMRFAANKDRELLVYFEHAGGIEKDSISLLRLFSGNLALCFENLALINRLDELAFVDQKLGIPNHNAYFRKLSDIIDIHNKDCHVALVAIDEAPQFAVAFGMEFIDRVILAVHSRMKVMIGKDIFVARLGEFRLAVIDESCTIGEAILSSVFDHAFVIDDNNITLSATIGVVREGVKNYESVAVDRAVRTTLLRATQKTPGRAMLYTPDLEENIARSVQLRGGLHDALRNGDIQFHFQPQLALNSGALIGAEVLARWTFNGTPVSPGYFIPLAEKSGLISELTFQALRAVGRFVAKRKAQALPEIRVSLNLSVSDINQKEFIPQLLKNVRDADLTPATLQFEITESFAVHGASDALVAINKLKDAGFRLSLDDFGTGFSSLSYLDHLPIDEVKIDRSFVSPLQVVTARQSIAASTQTIADNLGLEVLAEGVETVEQHQILRFIGVKFVQGFLYGRPMTEADFMTWEQNWDMAKVVNQ</sequence>
<dbReference type="GO" id="GO:0071111">
    <property type="term" value="F:cyclic-guanylate-specific phosphodiesterase activity"/>
    <property type="evidence" value="ECO:0007669"/>
    <property type="project" value="InterPro"/>
</dbReference>
<name>A0A1Y2KY78_9PROT</name>
<evidence type="ECO:0000256" key="1">
    <source>
        <dbReference type="PROSITE-ProRule" id="PRU00169"/>
    </source>
</evidence>
<dbReference type="InterPro" id="IPR001789">
    <property type="entry name" value="Sig_transdc_resp-reg_receiver"/>
</dbReference>
<dbReference type="Pfam" id="PF11849">
    <property type="entry name" value="DUF3369"/>
    <property type="match status" value="1"/>
</dbReference>
<dbReference type="STRING" id="1293891.TMES_16475"/>
<dbReference type="Proteomes" id="UP000193391">
    <property type="component" value="Unassembled WGS sequence"/>
</dbReference>
<feature type="modified residue" description="4-aspartylphosphate" evidence="1">
    <location>
        <position position="120"/>
    </location>
</feature>
<dbReference type="SMART" id="SM00267">
    <property type="entry name" value="GGDEF"/>
    <property type="match status" value="1"/>
</dbReference>
<dbReference type="InterPro" id="IPR043128">
    <property type="entry name" value="Rev_trsase/Diguanyl_cyclase"/>
</dbReference>
<dbReference type="InterPro" id="IPR029787">
    <property type="entry name" value="Nucleotide_cyclase"/>
</dbReference>
<dbReference type="InterPro" id="IPR000160">
    <property type="entry name" value="GGDEF_dom"/>
</dbReference>
<comment type="caution">
    <text evidence="4">The sequence shown here is derived from an EMBL/GenBank/DDBJ whole genome shotgun (WGS) entry which is preliminary data.</text>
</comment>
<feature type="domain" description="Response regulatory" evidence="2">
    <location>
        <begin position="65"/>
        <end position="188"/>
    </location>
</feature>
<dbReference type="SUPFAM" id="SSF55073">
    <property type="entry name" value="Nucleotide cyclase"/>
    <property type="match status" value="1"/>
</dbReference>
<evidence type="ECO:0000313" key="4">
    <source>
        <dbReference type="EMBL" id="OSQ37036.1"/>
    </source>
</evidence>
<dbReference type="PANTHER" id="PTHR33121">
    <property type="entry name" value="CYCLIC DI-GMP PHOSPHODIESTERASE PDEF"/>
    <property type="match status" value="1"/>
</dbReference>
<feature type="domain" description="EAL" evidence="3">
    <location>
        <begin position="522"/>
        <end position="775"/>
    </location>
</feature>
<dbReference type="CDD" id="cd01948">
    <property type="entry name" value="EAL"/>
    <property type="match status" value="1"/>
</dbReference>
<evidence type="ECO:0000259" key="2">
    <source>
        <dbReference type="PROSITE" id="PS50110"/>
    </source>
</evidence>
<evidence type="ECO:0000259" key="3">
    <source>
        <dbReference type="PROSITE" id="PS50883"/>
    </source>
</evidence>
<dbReference type="InterPro" id="IPR035919">
    <property type="entry name" value="EAL_sf"/>
</dbReference>
<keyword evidence="1" id="KW-0597">Phosphoprotein</keyword>
<protein>
    <recommendedName>
        <fullName evidence="6">Diguanylate phosphodiesterase</fullName>
    </recommendedName>
</protein>
<dbReference type="InterPro" id="IPR001633">
    <property type="entry name" value="EAL_dom"/>
</dbReference>
<dbReference type="Pfam" id="PF00072">
    <property type="entry name" value="Response_reg"/>
    <property type="match status" value="1"/>
</dbReference>
<accession>A0A1Y2KY78</accession>
<dbReference type="InterPro" id="IPR021800">
    <property type="entry name" value="DUF3369"/>
</dbReference>
<proteinExistence type="predicted"/>
<gene>
    <name evidence="4" type="ORF">TMES_16475</name>
</gene>
<dbReference type="GO" id="GO:0000160">
    <property type="term" value="P:phosphorelay signal transduction system"/>
    <property type="evidence" value="ECO:0007669"/>
    <property type="project" value="InterPro"/>
</dbReference>
<dbReference type="SMART" id="SM00052">
    <property type="entry name" value="EAL"/>
    <property type="match status" value="1"/>
</dbReference>
<dbReference type="SMART" id="SM00448">
    <property type="entry name" value="REC"/>
    <property type="match status" value="1"/>
</dbReference>
<dbReference type="PANTHER" id="PTHR33121:SF70">
    <property type="entry name" value="SIGNALING PROTEIN YKOW"/>
    <property type="match status" value="1"/>
</dbReference>
<evidence type="ECO:0000313" key="5">
    <source>
        <dbReference type="Proteomes" id="UP000193391"/>
    </source>
</evidence>
<dbReference type="InterPro" id="IPR011006">
    <property type="entry name" value="CheY-like_superfamily"/>
</dbReference>
<reference evidence="4 5" key="1">
    <citation type="submission" date="2014-03" db="EMBL/GenBank/DDBJ databases">
        <title>The draft genome sequence of Thalassospira mesophila JCM 18969.</title>
        <authorList>
            <person name="Lai Q."/>
            <person name="Shao Z."/>
        </authorList>
    </citation>
    <scope>NUCLEOTIDE SEQUENCE [LARGE SCALE GENOMIC DNA]</scope>
    <source>
        <strain evidence="4 5">JCM 18969</strain>
    </source>
</reference>
<dbReference type="Gene3D" id="3.20.20.450">
    <property type="entry name" value="EAL domain"/>
    <property type="match status" value="1"/>
</dbReference>
<dbReference type="SUPFAM" id="SSF52172">
    <property type="entry name" value="CheY-like"/>
    <property type="match status" value="1"/>
</dbReference>
<dbReference type="InterPro" id="IPR050706">
    <property type="entry name" value="Cyclic-di-GMP_PDE-like"/>
</dbReference>
<keyword evidence="5" id="KW-1185">Reference proteome</keyword>
<dbReference type="EMBL" id="JFKA01000008">
    <property type="protein sequence ID" value="OSQ37036.1"/>
    <property type="molecule type" value="Genomic_DNA"/>
</dbReference>
<evidence type="ECO:0008006" key="6">
    <source>
        <dbReference type="Google" id="ProtNLM"/>
    </source>
</evidence>
<dbReference type="Gene3D" id="3.30.70.270">
    <property type="match status" value="1"/>
</dbReference>
<dbReference type="PROSITE" id="PS50110">
    <property type="entry name" value="RESPONSE_REGULATORY"/>
    <property type="match status" value="1"/>
</dbReference>
<organism evidence="4 5">
    <name type="scientific">Thalassospira mesophila</name>
    <dbReference type="NCBI Taxonomy" id="1293891"/>
    <lineage>
        <taxon>Bacteria</taxon>
        <taxon>Pseudomonadati</taxon>
        <taxon>Pseudomonadota</taxon>
        <taxon>Alphaproteobacteria</taxon>
        <taxon>Rhodospirillales</taxon>
        <taxon>Thalassospiraceae</taxon>
        <taxon>Thalassospira</taxon>
    </lineage>
</organism>